<reference evidence="1" key="1">
    <citation type="submission" date="2007-10" db="EMBL/GenBank/DDBJ databases">
        <authorList>
            <person name="Fulton L."/>
            <person name="Clifton S."/>
            <person name="Fulton B."/>
            <person name="Xu J."/>
            <person name="Minx P."/>
            <person name="Pepin K.H."/>
            <person name="Johnson M."/>
            <person name="Thiruvilangam P."/>
            <person name="Bhonagiri V."/>
            <person name="Nash W.E."/>
            <person name="Mardis E.R."/>
            <person name="Wilson R.K."/>
        </authorList>
    </citation>
    <scope>NUCLEOTIDE SEQUENCE [LARGE SCALE GENOMIC DNA]</scope>
    <source>
        <strain evidence="1">DSM 17216</strain>
    </source>
</reference>
<dbReference type="HOGENOM" id="CLU_137208_0_0_10"/>
<evidence type="ECO:0000313" key="1">
    <source>
        <dbReference type="EMBL" id="EDS03404.1"/>
    </source>
</evidence>
<reference evidence="1" key="2">
    <citation type="submission" date="2013-09" db="EMBL/GenBank/DDBJ databases">
        <title>Draft genome sequence of Alistipes putredinis (DSM 17216).</title>
        <authorList>
            <person name="Sudarsanam P."/>
            <person name="Ley R."/>
            <person name="Guruge J."/>
            <person name="Turnbaugh P.J."/>
            <person name="Mahowald M."/>
            <person name="Liep D."/>
            <person name="Gordon J."/>
        </authorList>
    </citation>
    <scope>NUCLEOTIDE SEQUENCE</scope>
    <source>
        <strain evidence="1">DSM 17216</strain>
    </source>
</reference>
<comment type="caution">
    <text evidence="1">The sequence shown here is derived from an EMBL/GenBank/DDBJ whole genome shotgun (WGS) entry which is preliminary data.</text>
</comment>
<dbReference type="Proteomes" id="UP000005819">
    <property type="component" value="Unassembled WGS sequence"/>
</dbReference>
<name>B0MWW2_9BACT</name>
<sequence length="144" mass="17011">MKFTTHCFVRVEDAEKRKDVIEWCMHIGYEYIYPPKEERLGDKVICDTYCVGVAHDAQTFTALNCIDCGTNIELFRALAAMNNENDQEQWYSYTEYPTNESKNGVRRLIFNEHTRFDSFVDVPSGYYRKATVEEIVEYFKNNEK</sequence>
<keyword evidence="2" id="KW-1185">Reference proteome</keyword>
<evidence type="ECO:0000313" key="2">
    <source>
        <dbReference type="Proteomes" id="UP000005819"/>
    </source>
</evidence>
<proteinExistence type="predicted"/>
<dbReference type="EMBL" id="ABFK02000019">
    <property type="protein sequence ID" value="EDS03404.1"/>
    <property type="molecule type" value="Genomic_DNA"/>
</dbReference>
<organism evidence="1 2">
    <name type="scientific">Alistipes putredinis DSM 17216</name>
    <dbReference type="NCBI Taxonomy" id="445970"/>
    <lineage>
        <taxon>Bacteria</taxon>
        <taxon>Pseudomonadati</taxon>
        <taxon>Bacteroidota</taxon>
        <taxon>Bacteroidia</taxon>
        <taxon>Bacteroidales</taxon>
        <taxon>Rikenellaceae</taxon>
        <taxon>Alistipes</taxon>
    </lineage>
</organism>
<dbReference type="RefSeq" id="WP_004327651.1">
    <property type="nucleotide sequence ID" value="NZ_DS499577.1"/>
</dbReference>
<dbReference type="OrthoDB" id="1004830at2"/>
<gene>
    <name evidence="1" type="ORF">ALIPUT_01617</name>
</gene>
<dbReference type="GeneID" id="73802230"/>
<accession>B0MWW2</accession>
<protein>
    <submittedName>
        <fullName evidence="1">Uncharacterized protein</fullName>
    </submittedName>
</protein>
<dbReference type="AlphaFoldDB" id="B0MWW2"/>